<evidence type="ECO:0000313" key="1">
    <source>
        <dbReference type="EMBL" id="ONM45924.1"/>
    </source>
</evidence>
<comment type="caution">
    <text evidence="1">The sequence shown here is derived from an EMBL/GenBank/DDBJ whole genome shotgun (WGS) entry which is preliminary data.</text>
</comment>
<name>A0A1V2T8N9_9NOCA</name>
<gene>
    <name evidence="1" type="ORF">B0T46_25770</name>
</gene>
<dbReference type="Proteomes" id="UP000188836">
    <property type="component" value="Unassembled WGS sequence"/>
</dbReference>
<protein>
    <submittedName>
        <fullName evidence="1">Uncharacterized protein</fullName>
    </submittedName>
</protein>
<dbReference type="AlphaFoldDB" id="A0A1V2T8N9"/>
<reference evidence="1 2" key="1">
    <citation type="journal article" date="2016" name="Antonie Van Leeuwenhoek">
        <title>Nocardia donostiensis sp. nov., isolated from human respiratory specimens.</title>
        <authorList>
            <person name="Ercibengoa M."/>
            <person name="Bell M."/>
            <person name="Marimon J.M."/>
            <person name="Humrighouse B."/>
            <person name="Klenk H.P."/>
            <person name="Potter G."/>
            <person name="Perez-Trallero E."/>
        </authorList>
    </citation>
    <scope>NUCLEOTIDE SEQUENCE [LARGE SCALE GENOMIC DNA]</scope>
    <source>
        <strain evidence="1 2">X1655</strain>
    </source>
</reference>
<dbReference type="EMBL" id="MUMY01000048">
    <property type="protein sequence ID" value="ONM45924.1"/>
    <property type="molecule type" value="Genomic_DNA"/>
</dbReference>
<keyword evidence="2" id="KW-1185">Reference proteome</keyword>
<accession>A0A1V2T8N9</accession>
<evidence type="ECO:0000313" key="2">
    <source>
        <dbReference type="Proteomes" id="UP000188836"/>
    </source>
</evidence>
<organism evidence="1 2">
    <name type="scientific">Nocardia donostiensis</name>
    <dbReference type="NCBI Taxonomy" id="1538463"/>
    <lineage>
        <taxon>Bacteria</taxon>
        <taxon>Bacillati</taxon>
        <taxon>Actinomycetota</taxon>
        <taxon>Actinomycetes</taxon>
        <taxon>Mycobacteriales</taxon>
        <taxon>Nocardiaceae</taxon>
        <taxon>Nocardia</taxon>
    </lineage>
</organism>
<sequence>MLVRPDCGIICGDPTYGQLMCVTCVARRDNPDAEFPFATAGAGNWVTVALMGFTRACWRCRTDVVCVAGMYPHRPGQARTG</sequence>
<proteinExistence type="predicted"/>